<dbReference type="InterPro" id="IPR012349">
    <property type="entry name" value="Split_barrel_FMN-bd"/>
</dbReference>
<evidence type="ECO:0000256" key="1">
    <source>
        <dbReference type="ARBA" id="ARBA00008898"/>
    </source>
</evidence>
<proteinExistence type="inferred from homology"/>
<dbReference type="SUPFAM" id="SSF50475">
    <property type="entry name" value="FMN-binding split barrel"/>
    <property type="match status" value="1"/>
</dbReference>
<evidence type="ECO:0000313" key="4">
    <source>
        <dbReference type="EMBL" id="CAA9405728.1"/>
    </source>
</evidence>
<dbReference type="Pfam" id="PF01613">
    <property type="entry name" value="Flavin_Reduct"/>
    <property type="match status" value="1"/>
</dbReference>
<evidence type="ECO:0000256" key="2">
    <source>
        <dbReference type="ARBA" id="ARBA00023002"/>
    </source>
</evidence>
<name>A0A6J4P7Q2_9ACTN</name>
<evidence type="ECO:0000259" key="3">
    <source>
        <dbReference type="SMART" id="SM00903"/>
    </source>
</evidence>
<dbReference type="InterPro" id="IPR002563">
    <property type="entry name" value="Flavin_Rdtase-like_dom"/>
</dbReference>
<dbReference type="AlphaFoldDB" id="A0A6J4P7Q2"/>
<dbReference type="GO" id="GO:0004497">
    <property type="term" value="F:monooxygenase activity"/>
    <property type="evidence" value="ECO:0007669"/>
    <property type="project" value="UniProtKB-KW"/>
</dbReference>
<dbReference type="EMBL" id="CADCUT010000092">
    <property type="protein sequence ID" value="CAA9405728.1"/>
    <property type="molecule type" value="Genomic_DNA"/>
</dbReference>
<accession>A0A6J4P7Q2</accession>
<sequence length="164" mass="18043">MDSGPQDRNSILGALGHLTHGVYVLGTRRGRQSNAMAASWVMQTSERPPCVAVAIRTDRYTHDIVAESETFALSVLRDDQVNVATHFGETSGEYDDKLRGVPYGLTPNGSPYLLDCLAYLDCRMMDRARAGDHTVFVGEVIAGETLDASFPLIYDPSEYEEALR</sequence>
<dbReference type="EC" id="1.14.13.-" evidence="4"/>
<dbReference type="PANTHER" id="PTHR30466:SF11">
    <property type="entry name" value="FLAVIN-DEPENDENT MONOOXYGENASE, REDUCTASE SUBUNIT HSAB"/>
    <property type="match status" value="1"/>
</dbReference>
<keyword evidence="2 4" id="KW-0560">Oxidoreductase</keyword>
<gene>
    <name evidence="4" type="ORF">AVDCRST_MAG03-1511</name>
</gene>
<protein>
    <submittedName>
        <fullName evidence="4">Nitrilotriacetate monooxygenase component B</fullName>
        <ecNumber evidence="4">1.14.13.-</ecNumber>
    </submittedName>
</protein>
<dbReference type="GO" id="GO:0010181">
    <property type="term" value="F:FMN binding"/>
    <property type="evidence" value="ECO:0007669"/>
    <property type="project" value="InterPro"/>
</dbReference>
<keyword evidence="4" id="KW-0503">Monooxygenase</keyword>
<comment type="similarity">
    <text evidence="1">Belongs to the non-flavoprotein flavin reductase family.</text>
</comment>
<dbReference type="SMART" id="SM00903">
    <property type="entry name" value="Flavin_Reduct"/>
    <property type="match status" value="1"/>
</dbReference>
<feature type="domain" description="Flavin reductase like" evidence="3">
    <location>
        <begin position="15"/>
        <end position="161"/>
    </location>
</feature>
<reference evidence="4" key="1">
    <citation type="submission" date="2020-02" db="EMBL/GenBank/DDBJ databases">
        <authorList>
            <person name="Meier V. D."/>
        </authorList>
    </citation>
    <scope>NUCLEOTIDE SEQUENCE</scope>
    <source>
        <strain evidence="4">AVDCRST_MAG03</strain>
    </source>
</reference>
<organism evidence="4">
    <name type="scientific">uncultured Rubrobacteraceae bacterium</name>
    <dbReference type="NCBI Taxonomy" id="349277"/>
    <lineage>
        <taxon>Bacteria</taxon>
        <taxon>Bacillati</taxon>
        <taxon>Actinomycetota</taxon>
        <taxon>Rubrobacteria</taxon>
        <taxon>Rubrobacterales</taxon>
        <taxon>Rubrobacteraceae</taxon>
        <taxon>environmental samples</taxon>
    </lineage>
</organism>
<dbReference type="Gene3D" id="2.30.110.10">
    <property type="entry name" value="Electron Transport, Fmn-binding Protein, Chain A"/>
    <property type="match status" value="1"/>
</dbReference>
<dbReference type="GO" id="GO:0042602">
    <property type="term" value="F:riboflavin reductase (NADPH) activity"/>
    <property type="evidence" value="ECO:0007669"/>
    <property type="project" value="TreeGrafter"/>
</dbReference>
<dbReference type="PANTHER" id="PTHR30466">
    <property type="entry name" value="FLAVIN REDUCTASE"/>
    <property type="match status" value="1"/>
</dbReference>
<dbReference type="InterPro" id="IPR050268">
    <property type="entry name" value="NADH-dep_flavin_reductase"/>
</dbReference>